<sequence>MIDLDWLIDCLQKLLDPRLDNETRIQLDSKISKDLLFNQSIDLFKSLTFISINSNLSIQIRIQSLILLRNLGLKSIETSDYVWSTNLNYQIQNDLLNQLFSSLISINSCHQDHENFNQSNQLITQLGLTISQLAKYSSQFQSNPDLNHWENSIRSIFFNKLLPNQPILQTALLNILNNLPSLLSNDPNQLQSIIISCLQSDHFPLRLNALMIISTSTLQSNFSFQTTIYQSILTPLLQHPIQNEIELALNRLIEFFTLEQIDELNSWIQPILQLIQIHHHSKSIKSLALESLISLIESSPPSPEIPSLNWLESTFQSILNLMSQIDEDQNWSSNLDDDDDEDQDEIYVQAEQALDRLTQEISHTHSDQLFELILSVIQTPSPTVWQARHAILSALAAMGEGLAQSFTLNFEPIFLALKSGFEDQNPRIVYAAIYAVSQLSSPLKTTFSTNSVHHQVLTWLLGCLETESQPRLQTFASRALINVLWDGVEQKENLVNQEMAGSILVQLIALCQSSQSPLWSKVKLDALNAITKLLGSITKETALAFYDPVIQLFQSLIQQVETIRSKLNSQSIGINEEGIDELEMRVYEAIGQLAVISGQQRFEVDSIQWARQIALAQKSRFNGQSRILAALTRLSAGMNSDRFVQEGFLEILLGELLKGCQSKPDISISALLDDEHEFDDPQWESVVIGEKTFGIKSAELAEKETAVESLVVLVNQMGISLIPHYDRIVEAVIPLLKFYFSDELRESALAVLPLLLRSAKRSGMPPERLEAISTSFCQSITLALSVEPTDPGNLGFSFLIAWAECITHQPPSVEEVDRMAKVCDERLEAVILQADDEVEDEEELMRMLTGISRVLRLAIRLKPDWKWRKLIDQVIEWVANWHSMHSRIAIGLKRMGFRLIGAFVKYHMGDGGEELIGKIGQHILSGFRDKDDCIRGLAPFIVGLCAEKNGERPLGVYVELINSSIDYLVQGLQRQDDLNGKNLEAIQVARENCVSALAKIIRNSEGLAIDVDKVLPIWIMALPIEIDVEEVEPSYGLFLELIARGHEVIDPRKNDITKIEQIINSLLTVIKNESIGVECRNSLKVGLKTYLNEIPSELLNDLNHRFENEIIWKELKQFF</sequence>
<comment type="caution">
    <text evidence="6">The sequence shown here is derived from an EMBL/GenBank/DDBJ whole genome shotgun (WGS) entry which is preliminary data.</text>
</comment>
<dbReference type="InterPro" id="IPR011989">
    <property type="entry name" value="ARM-like"/>
</dbReference>
<keyword evidence="3" id="KW-0963">Cytoplasm</keyword>
<keyword evidence="2" id="KW-0813">Transport</keyword>
<dbReference type="InterPro" id="IPR016024">
    <property type="entry name" value="ARM-type_fold"/>
</dbReference>
<comment type="subcellular location">
    <subcellularLocation>
        <location evidence="1">Cytoplasm</location>
    </subcellularLocation>
</comment>
<protein>
    <recommendedName>
        <fullName evidence="8">Importin N-terminal domain-containing protein</fullName>
    </recommendedName>
</protein>
<dbReference type="InterPro" id="IPR040122">
    <property type="entry name" value="Importin_beta"/>
</dbReference>
<keyword evidence="4" id="KW-0677">Repeat</keyword>
<evidence type="ECO:0000256" key="1">
    <source>
        <dbReference type="ARBA" id="ARBA00004496"/>
    </source>
</evidence>
<proteinExistence type="predicted"/>
<accession>A0A9Q3D6F8</accession>
<evidence type="ECO:0000256" key="3">
    <source>
        <dbReference type="ARBA" id="ARBA00022490"/>
    </source>
</evidence>
<dbReference type="Proteomes" id="UP000765509">
    <property type="component" value="Unassembled WGS sequence"/>
</dbReference>
<evidence type="ECO:0000256" key="4">
    <source>
        <dbReference type="ARBA" id="ARBA00022737"/>
    </source>
</evidence>
<evidence type="ECO:0000313" key="7">
    <source>
        <dbReference type="Proteomes" id="UP000765509"/>
    </source>
</evidence>
<dbReference type="GO" id="GO:0005634">
    <property type="term" value="C:nucleus"/>
    <property type="evidence" value="ECO:0007669"/>
    <property type="project" value="UniProtKB-SubCell"/>
</dbReference>
<dbReference type="GO" id="GO:0006606">
    <property type="term" value="P:protein import into nucleus"/>
    <property type="evidence" value="ECO:0007669"/>
    <property type="project" value="InterPro"/>
</dbReference>
<evidence type="ECO:0000313" key="6">
    <source>
        <dbReference type="EMBL" id="MBW0495193.1"/>
    </source>
</evidence>
<dbReference type="PANTHER" id="PTHR10527">
    <property type="entry name" value="IMPORTIN BETA"/>
    <property type="match status" value="1"/>
</dbReference>
<organism evidence="6 7">
    <name type="scientific">Austropuccinia psidii MF-1</name>
    <dbReference type="NCBI Taxonomy" id="1389203"/>
    <lineage>
        <taxon>Eukaryota</taxon>
        <taxon>Fungi</taxon>
        <taxon>Dikarya</taxon>
        <taxon>Basidiomycota</taxon>
        <taxon>Pucciniomycotina</taxon>
        <taxon>Pucciniomycetes</taxon>
        <taxon>Pucciniales</taxon>
        <taxon>Sphaerophragmiaceae</taxon>
        <taxon>Austropuccinia</taxon>
    </lineage>
</organism>
<dbReference type="GO" id="GO:0005737">
    <property type="term" value="C:cytoplasm"/>
    <property type="evidence" value="ECO:0007669"/>
    <property type="project" value="UniProtKB-SubCell"/>
</dbReference>
<dbReference type="OrthoDB" id="2499146at2759"/>
<keyword evidence="5" id="KW-0653">Protein transport</keyword>
<dbReference type="Pfam" id="PF18808">
    <property type="entry name" value="Importin_rep_4"/>
    <property type="match status" value="1"/>
</dbReference>
<gene>
    <name evidence="6" type="ORF">O181_034908</name>
</gene>
<keyword evidence="7" id="KW-1185">Reference proteome</keyword>
<dbReference type="AlphaFoldDB" id="A0A9Q3D6F8"/>
<dbReference type="Gene3D" id="1.25.10.10">
    <property type="entry name" value="Leucine-rich Repeat Variant"/>
    <property type="match status" value="1"/>
</dbReference>
<reference evidence="6" key="1">
    <citation type="submission" date="2021-03" db="EMBL/GenBank/DDBJ databases">
        <title>Draft genome sequence of rust myrtle Austropuccinia psidii MF-1, a brazilian biotype.</title>
        <authorList>
            <person name="Quecine M.C."/>
            <person name="Pachon D.M.R."/>
            <person name="Bonatelli M.L."/>
            <person name="Correr F.H."/>
            <person name="Franceschini L.M."/>
            <person name="Leite T.F."/>
            <person name="Margarido G.R.A."/>
            <person name="Almeida C.A."/>
            <person name="Ferrarezi J.A."/>
            <person name="Labate C.A."/>
        </authorList>
    </citation>
    <scope>NUCLEOTIDE SEQUENCE</scope>
    <source>
        <strain evidence="6">MF-1</strain>
    </source>
</reference>
<dbReference type="SUPFAM" id="SSF48371">
    <property type="entry name" value="ARM repeat"/>
    <property type="match status" value="2"/>
</dbReference>
<dbReference type="EMBL" id="AVOT02012963">
    <property type="protein sequence ID" value="MBW0495193.1"/>
    <property type="molecule type" value="Genomic_DNA"/>
</dbReference>
<dbReference type="InterPro" id="IPR041653">
    <property type="entry name" value="Importin_rep_4"/>
</dbReference>
<evidence type="ECO:0000256" key="5">
    <source>
        <dbReference type="ARBA" id="ARBA00022927"/>
    </source>
</evidence>
<evidence type="ECO:0008006" key="8">
    <source>
        <dbReference type="Google" id="ProtNLM"/>
    </source>
</evidence>
<name>A0A9Q3D6F8_9BASI</name>
<evidence type="ECO:0000256" key="2">
    <source>
        <dbReference type="ARBA" id="ARBA00022448"/>
    </source>
</evidence>